<evidence type="ECO:0000313" key="6">
    <source>
        <dbReference type="EMBL" id="EAJ9719444.1"/>
    </source>
</evidence>
<evidence type="ECO:0000256" key="1">
    <source>
        <dbReference type="ARBA" id="ARBA00008857"/>
    </source>
</evidence>
<keyword evidence="4" id="KW-0233">DNA recombination</keyword>
<feature type="domain" description="Tyr recombinase" evidence="5">
    <location>
        <begin position="216"/>
        <end position="407"/>
    </location>
</feature>
<dbReference type="CDD" id="cd00801">
    <property type="entry name" value="INT_P4_C"/>
    <property type="match status" value="1"/>
</dbReference>
<comment type="caution">
    <text evidence="6">The sequence shown here is derived from an EMBL/GenBank/DDBJ whole genome shotgun (WGS) entry which is preliminary data.</text>
</comment>
<dbReference type="EMBL" id="AACCII010000011">
    <property type="protein sequence ID" value="EAJ9719444.1"/>
    <property type="molecule type" value="Genomic_DNA"/>
</dbReference>
<evidence type="ECO:0000256" key="4">
    <source>
        <dbReference type="ARBA" id="ARBA00023172"/>
    </source>
</evidence>
<accession>A0A3X8LUG8</accession>
<comment type="similarity">
    <text evidence="1">Belongs to the 'phage' integrase family.</text>
</comment>
<dbReference type="GO" id="GO:0006310">
    <property type="term" value="P:DNA recombination"/>
    <property type="evidence" value="ECO:0007669"/>
    <property type="project" value="UniProtKB-KW"/>
</dbReference>
<dbReference type="InterPro" id="IPR011010">
    <property type="entry name" value="DNA_brk_join_enz"/>
</dbReference>
<dbReference type="RefSeq" id="WP_002871902.1">
    <property type="nucleotide sequence ID" value="NZ_CAJGXD010000001.1"/>
</dbReference>
<dbReference type="Gene3D" id="1.10.150.130">
    <property type="match status" value="1"/>
</dbReference>
<evidence type="ECO:0000313" key="8">
    <source>
        <dbReference type="Proteomes" id="UP000349590"/>
    </source>
</evidence>
<dbReference type="Proteomes" id="UP000466051">
    <property type="component" value="Unassembled WGS sequence"/>
</dbReference>
<dbReference type="Pfam" id="PF22022">
    <property type="entry name" value="Phage_int_M"/>
    <property type="match status" value="1"/>
</dbReference>
<dbReference type="GO" id="GO:0015074">
    <property type="term" value="P:DNA integration"/>
    <property type="evidence" value="ECO:0007669"/>
    <property type="project" value="UniProtKB-KW"/>
</dbReference>
<dbReference type="Proteomes" id="UP000349590">
    <property type="component" value="Unassembled WGS sequence"/>
</dbReference>
<dbReference type="Gene3D" id="3.30.160.390">
    <property type="entry name" value="Integrase, DNA-binding domain"/>
    <property type="match status" value="1"/>
</dbReference>
<dbReference type="InterPro" id="IPR050808">
    <property type="entry name" value="Phage_Integrase"/>
</dbReference>
<keyword evidence="2" id="KW-0229">DNA integration</keyword>
<evidence type="ECO:0000313" key="7">
    <source>
        <dbReference type="EMBL" id="EDP7180599.1"/>
    </source>
</evidence>
<dbReference type="AlphaFoldDB" id="A0A3X8LUG8"/>
<dbReference type="Gene3D" id="1.10.443.10">
    <property type="entry name" value="Intergrase catalytic core"/>
    <property type="match status" value="1"/>
</dbReference>
<evidence type="ECO:0000259" key="5">
    <source>
        <dbReference type="PROSITE" id="PS51898"/>
    </source>
</evidence>
<protein>
    <submittedName>
        <fullName evidence="6">DUF4102 domain-containing protein</fullName>
    </submittedName>
    <submittedName>
        <fullName evidence="7">Tyrosine-type recombinase/integrase</fullName>
    </submittedName>
</protein>
<sequence>MANIAKQSLQDKDIRNLKPSDKRYKKAVGNPKELYIFVYPSGQKTFSIKINDKYTKLKEFREGIYSVAEARKEAIQFLKEFEKCKDIRLLKNGNDKYKFKNLFILYIDQKQKKCLSDNYVKKIIQMVEKYLMPSLGNLDVKNIKYSDLLSIFNAIYNPNNPYTSRLETIHRLINHVQGIFRIALKDRYIDFDPSDGLKDNFASPKRFQNNHNIDTRYPALIQSEDLKEFIQDLKQDNRMEKQTKRALYLQILSINRPFNTASVKWANIDFEKQIWTIPVNETKTKIAHEIPLTKTMIKVLKEQFLFSGEISDFVFPAQTIQGHINRDSIGKAIKNLGGKNKWHKRASSHGFRATFRTICSQHKAELLKLNISEEVIESVLAHKELNQIKFSYEREKATIIQKRKLLQWYDDYLNDLEFLGI</sequence>
<dbReference type="InterPro" id="IPR013762">
    <property type="entry name" value="Integrase-like_cat_sf"/>
</dbReference>
<dbReference type="SUPFAM" id="SSF56349">
    <property type="entry name" value="DNA breaking-rejoining enzymes"/>
    <property type="match status" value="1"/>
</dbReference>
<dbReference type="GO" id="GO:0003677">
    <property type="term" value="F:DNA binding"/>
    <property type="evidence" value="ECO:0007669"/>
    <property type="project" value="UniProtKB-KW"/>
</dbReference>
<dbReference type="InterPro" id="IPR010998">
    <property type="entry name" value="Integrase_recombinase_N"/>
</dbReference>
<dbReference type="Pfam" id="PF00589">
    <property type="entry name" value="Phage_integrase"/>
    <property type="match status" value="1"/>
</dbReference>
<dbReference type="PROSITE" id="PS51898">
    <property type="entry name" value="TYR_RECOMBINASE"/>
    <property type="match status" value="1"/>
</dbReference>
<dbReference type="EMBL" id="AANOAG010000003">
    <property type="protein sequence ID" value="EDP7180599.1"/>
    <property type="molecule type" value="Genomic_DNA"/>
</dbReference>
<keyword evidence="3" id="KW-0238">DNA-binding</keyword>
<dbReference type="PANTHER" id="PTHR30629">
    <property type="entry name" value="PROPHAGE INTEGRASE"/>
    <property type="match status" value="1"/>
</dbReference>
<evidence type="ECO:0000256" key="3">
    <source>
        <dbReference type="ARBA" id="ARBA00023125"/>
    </source>
</evidence>
<proteinExistence type="inferred from homology"/>
<evidence type="ECO:0000256" key="2">
    <source>
        <dbReference type="ARBA" id="ARBA00022908"/>
    </source>
</evidence>
<dbReference type="InterPro" id="IPR053876">
    <property type="entry name" value="Phage_int_M"/>
</dbReference>
<dbReference type="InterPro" id="IPR002104">
    <property type="entry name" value="Integrase_catalytic"/>
</dbReference>
<dbReference type="PANTHER" id="PTHR30629:SF2">
    <property type="entry name" value="PROPHAGE INTEGRASE INTS-RELATED"/>
    <property type="match status" value="1"/>
</dbReference>
<reference evidence="6 8" key="1">
    <citation type="submission" date="2019-04" db="EMBL/GenBank/DDBJ databases">
        <authorList>
            <consortium name="PulseNet: The National Subtyping Network for Foodborne Disease Surveillance"/>
            <person name="Tarr C.L."/>
            <person name="Trees E."/>
            <person name="Katz L.S."/>
            <person name="Carleton-Romer H.A."/>
            <person name="Stroika S."/>
            <person name="Kucerova Z."/>
            <person name="Roache K.F."/>
            <person name="Sabol A.L."/>
            <person name="Besser J."/>
            <person name="Gerner-Smidt P."/>
        </authorList>
    </citation>
    <scope>NUCLEOTIDE SEQUENCE [LARGE SCALE GENOMIC DNA]</scope>
    <source>
        <strain evidence="6 8">PNUSAC009041</strain>
        <strain evidence="7 9">PNUSAC013726</strain>
    </source>
</reference>
<name>A0A3X8LUG8_CAMJU</name>
<evidence type="ECO:0000313" key="9">
    <source>
        <dbReference type="Proteomes" id="UP000466051"/>
    </source>
</evidence>
<dbReference type="InterPro" id="IPR038488">
    <property type="entry name" value="Integrase_DNA-bd_sf"/>
</dbReference>
<organism evidence="6 8">
    <name type="scientific">Campylobacter jejuni</name>
    <dbReference type="NCBI Taxonomy" id="197"/>
    <lineage>
        <taxon>Bacteria</taxon>
        <taxon>Pseudomonadati</taxon>
        <taxon>Campylobacterota</taxon>
        <taxon>Epsilonproteobacteria</taxon>
        <taxon>Campylobacterales</taxon>
        <taxon>Campylobacteraceae</taxon>
        <taxon>Campylobacter</taxon>
    </lineage>
</organism>
<gene>
    <name evidence="6" type="ORF">E8P16_08415</name>
    <name evidence="7" type="ORF">GNO00_03340</name>
</gene>